<dbReference type="SUPFAM" id="SSF55781">
    <property type="entry name" value="GAF domain-like"/>
    <property type="match status" value="1"/>
</dbReference>
<dbReference type="GO" id="GO:0003723">
    <property type="term" value="F:RNA binding"/>
    <property type="evidence" value="ECO:0007669"/>
    <property type="project" value="InterPro"/>
</dbReference>
<dbReference type="Gene3D" id="3.30.450.40">
    <property type="match status" value="1"/>
</dbReference>
<evidence type="ECO:0000313" key="8">
    <source>
        <dbReference type="Proteomes" id="UP000296469"/>
    </source>
</evidence>
<evidence type="ECO:0000256" key="4">
    <source>
        <dbReference type="ARBA" id="ARBA00023163"/>
    </source>
</evidence>
<dbReference type="InterPro" id="IPR003018">
    <property type="entry name" value="GAF"/>
</dbReference>
<keyword evidence="1" id="KW-0808">Transferase</keyword>
<organism evidence="7 8">
    <name type="scientific">Cellulomonas shaoxiangyii</name>
    <dbReference type="NCBI Taxonomy" id="2566013"/>
    <lineage>
        <taxon>Bacteria</taxon>
        <taxon>Bacillati</taxon>
        <taxon>Actinomycetota</taxon>
        <taxon>Actinomycetes</taxon>
        <taxon>Micrococcales</taxon>
        <taxon>Cellulomonadaceae</taxon>
        <taxon>Cellulomonas</taxon>
    </lineage>
</organism>
<dbReference type="AlphaFoldDB" id="A0A4P7SGG3"/>
<dbReference type="Pfam" id="PF03861">
    <property type="entry name" value="ANTAR"/>
    <property type="match status" value="1"/>
</dbReference>
<dbReference type="InterPro" id="IPR029016">
    <property type="entry name" value="GAF-like_dom_sf"/>
</dbReference>
<evidence type="ECO:0000313" key="7">
    <source>
        <dbReference type="EMBL" id="QCB93062.1"/>
    </source>
</evidence>
<gene>
    <name evidence="7" type="ORF">E5225_05325</name>
</gene>
<keyword evidence="4" id="KW-0804">Transcription</keyword>
<evidence type="ECO:0000256" key="2">
    <source>
        <dbReference type="ARBA" id="ARBA00022777"/>
    </source>
</evidence>
<keyword evidence="2" id="KW-0418">Kinase</keyword>
<feature type="region of interest" description="Disordered" evidence="5">
    <location>
        <begin position="1"/>
        <end position="31"/>
    </location>
</feature>
<dbReference type="SMART" id="SM01012">
    <property type="entry name" value="ANTAR"/>
    <property type="match status" value="1"/>
</dbReference>
<proteinExistence type="predicted"/>
<dbReference type="SMART" id="SM00065">
    <property type="entry name" value="GAF"/>
    <property type="match status" value="1"/>
</dbReference>
<feature type="domain" description="ANTAR" evidence="6">
    <location>
        <begin position="198"/>
        <end position="259"/>
    </location>
</feature>
<sequence>MAIDNTSTTSRARAPALHRTPHGGAVSRRADADRAVSDAADATAAMLDLVLRVDSVEEHLAEVARMAADVSPDIGATGVTVLRGGELFSVATSDPLGAAGDQLQYDAREGPSLDSLTTGELLVVRDYRAEDRWPTYTPRAVARGVRSSLTVPLRAAGSTVGALSAYGTEPDVFVGALRDAVVDFGRRAGNVVGIALRQAEQVSLVDDLHAAMESRSVIDQALGIVMAQQRCTADEAFAILRRASQGRNRRLADIARDVVTTVSGGPPRTGRFTR</sequence>
<dbReference type="InterPro" id="IPR012074">
    <property type="entry name" value="GAF_ANTAR"/>
</dbReference>
<evidence type="ECO:0000256" key="3">
    <source>
        <dbReference type="ARBA" id="ARBA00023015"/>
    </source>
</evidence>
<keyword evidence="3" id="KW-0805">Transcription regulation</keyword>
<feature type="compositionally biased region" description="Polar residues" evidence="5">
    <location>
        <begin position="1"/>
        <end position="11"/>
    </location>
</feature>
<dbReference type="Pfam" id="PF13185">
    <property type="entry name" value="GAF_2"/>
    <property type="match status" value="1"/>
</dbReference>
<name>A0A4P7SGG3_9CELL</name>
<dbReference type="EMBL" id="CP039291">
    <property type="protein sequence ID" value="QCB93062.1"/>
    <property type="molecule type" value="Genomic_DNA"/>
</dbReference>
<protein>
    <submittedName>
        <fullName evidence="7">ANTAR domain-containing protein</fullName>
    </submittedName>
</protein>
<dbReference type="SUPFAM" id="SSF52172">
    <property type="entry name" value="CheY-like"/>
    <property type="match status" value="1"/>
</dbReference>
<reference evidence="7 8" key="1">
    <citation type="submission" date="2019-04" db="EMBL/GenBank/DDBJ databases">
        <title>Isolation and identification of Cellulomonas shaoxiangyii sp. Nov. isolated from feces of the Tibetan antelopes (Pantholops hodgsonii) in the Qinghai-Tibet plateau of China.</title>
        <authorList>
            <person name="Tian Z."/>
        </authorList>
    </citation>
    <scope>NUCLEOTIDE SEQUENCE [LARGE SCALE GENOMIC DNA]</scope>
    <source>
        <strain evidence="7 8">Z28</strain>
    </source>
</reference>
<evidence type="ECO:0000259" key="6">
    <source>
        <dbReference type="PROSITE" id="PS50921"/>
    </source>
</evidence>
<dbReference type="RefSeq" id="WP_135974141.1">
    <property type="nucleotide sequence ID" value="NZ_CP039291.1"/>
</dbReference>
<dbReference type="OrthoDB" id="3688893at2"/>
<accession>A0A4P7SGG3</accession>
<dbReference type="KEGG" id="celz:E5225_05325"/>
<dbReference type="Proteomes" id="UP000296469">
    <property type="component" value="Chromosome"/>
</dbReference>
<dbReference type="InterPro" id="IPR036388">
    <property type="entry name" value="WH-like_DNA-bd_sf"/>
</dbReference>
<keyword evidence="8" id="KW-1185">Reference proteome</keyword>
<dbReference type="InterPro" id="IPR011006">
    <property type="entry name" value="CheY-like_superfamily"/>
</dbReference>
<dbReference type="Gene3D" id="1.10.10.10">
    <property type="entry name" value="Winged helix-like DNA-binding domain superfamily/Winged helix DNA-binding domain"/>
    <property type="match status" value="1"/>
</dbReference>
<evidence type="ECO:0000256" key="5">
    <source>
        <dbReference type="SAM" id="MobiDB-lite"/>
    </source>
</evidence>
<evidence type="ECO:0000256" key="1">
    <source>
        <dbReference type="ARBA" id="ARBA00022679"/>
    </source>
</evidence>
<dbReference type="InterPro" id="IPR005561">
    <property type="entry name" value="ANTAR"/>
</dbReference>
<dbReference type="PIRSF" id="PIRSF036625">
    <property type="entry name" value="GAF_ANTAR"/>
    <property type="match status" value="1"/>
</dbReference>
<dbReference type="GO" id="GO:0016301">
    <property type="term" value="F:kinase activity"/>
    <property type="evidence" value="ECO:0007669"/>
    <property type="project" value="UniProtKB-KW"/>
</dbReference>
<dbReference type="PROSITE" id="PS50921">
    <property type="entry name" value="ANTAR"/>
    <property type="match status" value="1"/>
</dbReference>